<dbReference type="GO" id="GO:0009116">
    <property type="term" value="P:nucleoside metabolic process"/>
    <property type="evidence" value="ECO:0007669"/>
    <property type="project" value="InterPro"/>
</dbReference>
<accession>A0A0S4ILN1</accession>
<dbReference type="EMBL" id="CYKH01000110">
    <property type="protein sequence ID" value="CUE71652.1"/>
    <property type="molecule type" value="Genomic_DNA"/>
</dbReference>
<reference evidence="3" key="1">
    <citation type="submission" date="2015-09" db="EMBL/GenBank/DDBJ databases">
        <authorList>
            <consortium name="Pathogen Informatics"/>
        </authorList>
    </citation>
    <scope>NUCLEOTIDE SEQUENCE [LARGE SCALE GENOMIC DNA]</scope>
    <source>
        <strain evidence="3">Lake Konstanz</strain>
    </source>
</reference>
<dbReference type="GO" id="GO:0003824">
    <property type="term" value="F:catalytic activity"/>
    <property type="evidence" value="ECO:0007669"/>
    <property type="project" value="InterPro"/>
</dbReference>
<dbReference type="InterPro" id="IPR035994">
    <property type="entry name" value="Nucleoside_phosphorylase_sf"/>
</dbReference>
<name>A0A0S4ILN1_BODSA</name>
<evidence type="ECO:0000313" key="2">
    <source>
        <dbReference type="EMBL" id="CUE71652.1"/>
    </source>
</evidence>
<dbReference type="AlphaFoldDB" id="A0A0S4ILN1"/>
<keyword evidence="1" id="KW-1133">Transmembrane helix</keyword>
<proteinExistence type="predicted"/>
<keyword evidence="1" id="KW-0812">Transmembrane</keyword>
<gene>
    <name evidence="2" type="ORF">BSAL_53530</name>
</gene>
<dbReference type="Gene3D" id="3.40.50.1580">
    <property type="entry name" value="Nucleoside phosphorylase domain"/>
    <property type="match status" value="1"/>
</dbReference>
<evidence type="ECO:0000256" key="1">
    <source>
        <dbReference type="SAM" id="Phobius"/>
    </source>
</evidence>
<dbReference type="Proteomes" id="UP000051952">
    <property type="component" value="Unassembled WGS sequence"/>
</dbReference>
<protein>
    <submittedName>
        <fullName evidence="2">Phosphorylase, putative</fullName>
    </submittedName>
</protein>
<evidence type="ECO:0000313" key="3">
    <source>
        <dbReference type="Proteomes" id="UP000051952"/>
    </source>
</evidence>
<dbReference type="OrthoDB" id="544230at2759"/>
<feature type="transmembrane region" description="Helical" evidence="1">
    <location>
        <begin position="6"/>
        <end position="31"/>
    </location>
</feature>
<keyword evidence="3" id="KW-1185">Reference proteome</keyword>
<organism evidence="2 3">
    <name type="scientific">Bodo saltans</name>
    <name type="common">Flagellated protozoan</name>
    <dbReference type="NCBI Taxonomy" id="75058"/>
    <lineage>
        <taxon>Eukaryota</taxon>
        <taxon>Discoba</taxon>
        <taxon>Euglenozoa</taxon>
        <taxon>Kinetoplastea</taxon>
        <taxon>Metakinetoplastina</taxon>
        <taxon>Eubodonida</taxon>
        <taxon>Bodonidae</taxon>
        <taxon>Bodo</taxon>
    </lineage>
</organism>
<keyword evidence="1" id="KW-0472">Membrane</keyword>
<sequence length="424" mass="45324">MQLHNGSIANIVLVTTGIGALNAALCTTALLRLPSLQFLEIIFTGTSGFSPVLGGFEPTAPGGCHSQYLPTTVAIGSVCVTSTAYDGSCGECISNPYADGNNLPNECSRPNCANHTSTSLFGKCSEDFLLCLVASNQLPLVVATSQYLPTTVAIGSVCVTSTAYDGSCGECISNPYADGNNLPNECSRPNCANHTSTSLFGKCSETLPNGLALSIVAANSGVTFPTQSAAVVAGSVSWWAAHEVVDDYTRQHPPSVPTLHTNCAEIDVRQISPGAPLDYLCREYSAELLGLTPATTLCVAAMESTGFLQAVRQSQQKNVKVAVVRAASNWDMFPLSAAPGEKSLRWNRQGFFKRFVNRNRKMLKLLLFVLPVTGICSRCRLLLEKTQLLPFDGCRTRLTSQAWISLLLRKSPINTLSKRQTLLC</sequence>